<dbReference type="EMBL" id="MCGO01000021">
    <property type="protein sequence ID" value="ORY44774.1"/>
    <property type="molecule type" value="Genomic_DNA"/>
</dbReference>
<dbReference type="AlphaFoldDB" id="A0A1Y2CD78"/>
<accession>A0A1Y2CD78</accession>
<keyword evidence="6 7" id="KW-0472">Membrane</keyword>
<comment type="caution">
    <text evidence="7">Lacks conserved residue(s) required for the propagation of feature annotation.</text>
</comment>
<dbReference type="GO" id="GO:0006865">
    <property type="term" value="P:amino acid transport"/>
    <property type="evidence" value="ECO:0007669"/>
    <property type="project" value="UniProtKB-KW"/>
</dbReference>
<dbReference type="OrthoDB" id="192733at2759"/>
<comment type="subcellular location">
    <subcellularLocation>
        <location evidence="1">Endomembrane system</location>
        <topology evidence="1">Multi-pass membrane protein</topology>
    </subcellularLocation>
    <subcellularLocation>
        <location evidence="7">Vacuole membrane</location>
        <topology evidence="7">Multi-pass membrane protein</topology>
    </subcellularLocation>
</comment>
<comment type="caution">
    <text evidence="9">The sequence shown here is derived from an EMBL/GenBank/DDBJ whole genome shotgun (WGS) entry which is preliminary data.</text>
</comment>
<evidence type="ECO:0000256" key="7">
    <source>
        <dbReference type="RuleBase" id="RU363073"/>
    </source>
</evidence>
<keyword evidence="7" id="KW-0029">Amino-acid transport</keyword>
<comment type="function">
    <text evidence="7">Vacuolar effluxer which mediate the efflux of amino acids resulting from autophagic degradation. The release of autophagic amino acids allows the maintenance of protein synthesis and viability during nitrogen starvation.</text>
</comment>
<reference evidence="9 10" key="1">
    <citation type="submission" date="2016-07" db="EMBL/GenBank/DDBJ databases">
        <title>Pervasive Adenine N6-methylation of Active Genes in Fungi.</title>
        <authorList>
            <consortium name="DOE Joint Genome Institute"/>
            <person name="Mondo S.J."/>
            <person name="Dannebaum R.O."/>
            <person name="Kuo R.C."/>
            <person name="Labutti K."/>
            <person name="Haridas S."/>
            <person name="Kuo A."/>
            <person name="Salamov A."/>
            <person name="Ahrendt S.R."/>
            <person name="Lipzen A."/>
            <person name="Sullivan W."/>
            <person name="Andreopoulos W.B."/>
            <person name="Clum A."/>
            <person name="Lindquist E."/>
            <person name="Daum C."/>
            <person name="Ramamoorthy G.K."/>
            <person name="Gryganskyi A."/>
            <person name="Culley D."/>
            <person name="Magnuson J.K."/>
            <person name="James T.Y."/>
            <person name="O'Malley M.A."/>
            <person name="Stajich J.E."/>
            <person name="Spatafora J.W."/>
            <person name="Visel A."/>
            <person name="Grigoriev I.V."/>
        </authorList>
    </citation>
    <scope>NUCLEOTIDE SEQUENCE [LARGE SCALE GENOMIC DNA]</scope>
    <source>
        <strain evidence="9 10">JEL800</strain>
    </source>
</reference>
<evidence type="ECO:0000313" key="9">
    <source>
        <dbReference type="EMBL" id="ORY44774.1"/>
    </source>
</evidence>
<feature type="transmembrane region" description="Helical" evidence="7">
    <location>
        <begin position="224"/>
        <end position="243"/>
    </location>
</feature>
<feature type="region of interest" description="Disordered" evidence="8">
    <location>
        <begin position="1"/>
        <end position="28"/>
    </location>
</feature>
<organism evidence="9 10">
    <name type="scientific">Rhizoclosmatium globosum</name>
    <dbReference type="NCBI Taxonomy" id="329046"/>
    <lineage>
        <taxon>Eukaryota</taxon>
        <taxon>Fungi</taxon>
        <taxon>Fungi incertae sedis</taxon>
        <taxon>Chytridiomycota</taxon>
        <taxon>Chytridiomycota incertae sedis</taxon>
        <taxon>Chytridiomycetes</taxon>
        <taxon>Chytridiales</taxon>
        <taxon>Chytriomycetaceae</taxon>
        <taxon>Rhizoclosmatium</taxon>
    </lineage>
</organism>
<gene>
    <name evidence="9" type="ORF">BCR33DRAFT_716734</name>
</gene>
<feature type="transmembrane region" description="Helical" evidence="7">
    <location>
        <begin position="168"/>
        <end position="188"/>
    </location>
</feature>
<keyword evidence="7" id="KW-0926">Vacuole</keyword>
<dbReference type="InterPro" id="IPR036259">
    <property type="entry name" value="MFS_trans_sf"/>
</dbReference>
<evidence type="ECO:0000256" key="6">
    <source>
        <dbReference type="ARBA" id="ARBA00023136"/>
    </source>
</evidence>
<keyword evidence="10" id="KW-1185">Reference proteome</keyword>
<evidence type="ECO:0000256" key="8">
    <source>
        <dbReference type="SAM" id="MobiDB-lite"/>
    </source>
</evidence>
<feature type="transmembrane region" description="Helical" evidence="7">
    <location>
        <begin position="445"/>
        <end position="465"/>
    </location>
</feature>
<keyword evidence="3 7" id="KW-0813">Transport</keyword>
<dbReference type="STRING" id="329046.A0A1Y2CD78"/>
<protein>
    <recommendedName>
        <fullName evidence="7">Autophagy-related protein</fullName>
    </recommendedName>
</protein>
<proteinExistence type="inferred from homology"/>
<evidence type="ECO:0000313" key="10">
    <source>
        <dbReference type="Proteomes" id="UP000193642"/>
    </source>
</evidence>
<dbReference type="InterPro" id="IPR050495">
    <property type="entry name" value="ATG22/LtaA_families"/>
</dbReference>
<feature type="transmembrane region" description="Helical" evidence="7">
    <location>
        <begin position="367"/>
        <end position="391"/>
    </location>
</feature>
<keyword evidence="7" id="KW-0072">Autophagy</keyword>
<dbReference type="Proteomes" id="UP000193642">
    <property type="component" value="Unassembled WGS sequence"/>
</dbReference>
<feature type="transmembrane region" description="Helical" evidence="7">
    <location>
        <begin position="200"/>
        <end position="218"/>
    </location>
</feature>
<evidence type="ECO:0000256" key="4">
    <source>
        <dbReference type="ARBA" id="ARBA00022692"/>
    </source>
</evidence>
<evidence type="ECO:0000256" key="3">
    <source>
        <dbReference type="ARBA" id="ARBA00022448"/>
    </source>
</evidence>
<sequence>MTRPVSTHELTQRRIPSSGPRKLSSAGESTASAASAAVSATTTASTARLVRRSVVLQFQQLLDLAAALPTAPEGKEMQNRWWWNRSSNSYKGPSHNEVNKACPNSDHPPLSSEELNAFYIYSLATEPVVVVVFTALSTVVLQNMAAGAGKEAANHSKQSGVWVDPSSFSLYTIAASVLLQAIFFISLGALADHSSFRKKFMISFMLVAILLLFGMLAIRDSAWFLFAYIPVLSAVHWDVLSSPESTRLHAYENTMNTLSAISQVYGYCGAVGCFAVAGGLVFSLQMLPVSSGFGVGGFFDSLGVTTYAMQVGIFATGLWALIGLFWSACFIRDRPYEPLPKGTNYITYSWKQVFKTIGRAKKMPNTFLMLLAWFLLSDAVTTVGSTTILFATNELGFSSTEILLNGNFFLLESIMEHCWEEFNLFHGSYSIKGRPGAITDATHEIRYGFCFLFFMLILPVIVLCLDLTIGAGLSPNAVARAGGLEAVEDV</sequence>
<dbReference type="PANTHER" id="PTHR23519:SF1">
    <property type="entry name" value="AUTOPHAGY-RELATED PROTEIN 22"/>
    <property type="match status" value="1"/>
</dbReference>
<feature type="transmembrane region" description="Helical" evidence="7">
    <location>
        <begin position="307"/>
        <end position="331"/>
    </location>
</feature>
<keyword evidence="4 7" id="KW-0812">Transmembrane</keyword>
<feature type="transmembrane region" description="Helical" evidence="7">
    <location>
        <begin position="264"/>
        <end position="287"/>
    </location>
</feature>
<evidence type="ECO:0000256" key="2">
    <source>
        <dbReference type="ARBA" id="ARBA00006978"/>
    </source>
</evidence>
<dbReference type="GO" id="GO:0012505">
    <property type="term" value="C:endomembrane system"/>
    <property type="evidence" value="ECO:0007669"/>
    <property type="project" value="UniProtKB-SubCell"/>
</dbReference>
<dbReference type="GO" id="GO:0006914">
    <property type="term" value="P:autophagy"/>
    <property type="evidence" value="ECO:0007669"/>
    <property type="project" value="UniProtKB-KW"/>
</dbReference>
<feature type="transmembrane region" description="Helical" evidence="7">
    <location>
        <begin position="128"/>
        <end position="148"/>
    </location>
</feature>
<comment type="similarity">
    <text evidence="2 7">Belongs to the ATG22 family.</text>
</comment>
<dbReference type="Pfam" id="PF11700">
    <property type="entry name" value="ATG22"/>
    <property type="match status" value="2"/>
</dbReference>
<evidence type="ECO:0000256" key="5">
    <source>
        <dbReference type="ARBA" id="ARBA00022989"/>
    </source>
</evidence>
<name>A0A1Y2CD78_9FUNG</name>
<evidence type="ECO:0000256" key="1">
    <source>
        <dbReference type="ARBA" id="ARBA00004127"/>
    </source>
</evidence>
<dbReference type="PANTHER" id="PTHR23519">
    <property type="entry name" value="AUTOPHAGY-RELATED PROTEIN 22"/>
    <property type="match status" value="1"/>
</dbReference>
<dbReference type="SUPFAM" id="SSF103473">
    <property type="entry name" value="MFS general substrate transporter"/>
    <property type="match status" value="1"/>
</dbReference>
<keyword evidence="5 7" id="KW-1133">Transmembrane helix</keyword>
<dbReference type="InterPro" id="IPR024671">
    <property type="entry name" value="Atg22-like"/>
</dbReference>
<dbReference type="GO" id="GO:0005774">
    <property type="term" value="C:vacuolar membrane"/>
    <property type="evidence" value="ECO:0007669"/>
    <property type="project" value="UniProtKB-SubCell"/>
</dbReference>